<protein>
    <submittedName>
        <fullName evidence="7">PssE/Cps14G family polysaccharide biosynthesis glycosyltransferase</fullName>
    </submittedName>
</protein>
<evidence type="ECO:0000256" key="2">
    <source>
        <dbReference type="ARBA" id="ARBA00006962"/>
    </source>
</evidence>
<keyword evidence="3" id="KW-0328">Glycosyltransferase</keyword>
<feature type="domain" description="Glycosyl transferase family 28 C-terminal" evidence="6">
    <location>
        <begin position="20"/>
        <end position="129"/>
    </location>
</feature>
<comment type="similarity">
    <text evidence="2">Belongs to the glycosyltransferase 28 family.</text>
</comment>
<dbReference type="NCBIfam" id="NF041548">
    <property type="entry name" value="PssE"/>
    <property type="match status" value="1"/>
</dbReference>
<evidence type="ECO:0000256" key="4">
    <source>
        <dbReference type="ARBA" id="ARBA00022679"/>
    </source>
</evidence>
<evidence type="ECO:0000313" key="7">
    <source>
        <dbReference type="EMBL" id="MEL0615876.1"/>
    </source>
</evidence>
<evidence type="ECO:0000256" key="3">
    <source>
        <dbReference type="ARBA" id="ARBA00022676"/>
    </source>
</evidence>
<comment type="subcellular location">
    <subcellularLocation>
        <location evidence="1">Endoplasmic reticulum</location>
    </subcellularLocation>
</comment>
<reference evidence="7 8" key="1">
    <citation type="submission" date="2024-02" db="EMBL/GenBank/DDBJ databases">
        <title>Bacteria isolated from the canopy kelp, Nereocystis luetkeana.</title>
        <authorList>
            <person name="Pfister C.A."/>
            <person name="Younker I.T."/>
            <person name="Light S.H."/>
        </authorList>
    </citation>
    <scope>NUCLEOTIDE SEQUENCE [LARGE SCALE GENOMIC DNA]</scope>
    <source>
        <strain evidence="7 8">TI.5.07</strain>
    </source>
</reference>
<dbReference type="EMBL" id="JBAKAP010000003">
    <property type="protein sequence ID" value="MEL0615876.1"/>
    <property type="molecule type" value="Genomic_DNA"/>
</dbReference>
<dbReference type="RefSeq" id="WP_341541861.1">
    <property type="nucleotide sequence ID" value="NZ_JBAKAP010000003.1"/>
</dbReference>
<dbReference type="Pfam" id="PF04101">
    <property type="entry name" value="Glyco_tran_28_C"/>
    <property type="match status" value="1"/>
</dbReference>
<organism evidence="7 8">
    <name type="scientific">Cobetia marina</name>
    <name type="common">Deleya marina</name>
    <dbReference type="NCBI Taxonomy" id="28258"/>
    <lineage>
        <taxon>Bacteria</taxon>
        <taxon>Pseudomonadati</taxon>
        <taxon>Pseudomonadota</taxon>
        <taxon>Gammaproteobacteria</taxon>
        <taxon>Oceanospirillales</taxon>
        <taxon>Halomonadaceae</taxon>
        <taxon>Cobetia</taxon>
    </lineage>
</organism>
<dbReference type="InterPro" id="IPR048097">
    <property type="entry name" value="Cps14G-like"/>
</dbReference>
<evidence type="ECO:0000259" key="6">
    <source>
        <dbReference type="Pfam" id="PF04101"/>
    </source>
</evidence>
<dbReference type="Gene3D" id="3.40.50.2000">
    <property type="entry name" value="Glycogen Phosphorylase B"/>
    <property type="match status" value="1"/>
</dbReference>
<keyword evidence="8" id="KW-1185">Reference proteome</keyword>
<name>A0ABU9GBM8_COBMA</name>
<evidence type="ECO:0000313" key="8">
    <source>
        <dbReference type="Proteomes" id="UP001378242"/>
    </source>
</evidence>
<dbReference type="PANTHER" id="PTHR12867:SF6">
    <property type="entry name" value="N-ACETYLGLUCOSAMINYLDIPHOSPHODOLICHOL N-ACETYLGLUCOSAMINYLTRANSFERASE"/>
    <property type="match status" value="1"/>
</dbReference>
<proteinExistence type="inferred from homology"/>
<comment type="caution">
    <text evidence="7">The sequence shown here is derived from an EMBL/GenBank/DDBJ whole genome shotgun (WGS) entry which is preliminary data.</text>
</comment>
<evidence type="ECO:0000256" key="5">
    <source>
        <dbReference type="ARBA" id="ARBA00022824"/>
    </source>
</evidence>
<sequence length="147" mass="16652">MNILCTVGTTDFAELTLKMITLFDFAGSNVVLQTAKTYQTNHIESFAYSENINSYIAKSEIVVTHAGAGSVYQLLELNKKIVVVPDVYRDDKHQVEIARFVEDNYLGIVCWNLDSLESSLEEVTSKQFNNYVKDSFFKYDEINSIIG</sequence>
<evidence type="ECO:0000256" key="1">
    <source>
        <dbReference type="ARBA" id="ARBA00004240"/>
    </source>
</evidence>
<dbReference type="Proteomes" id="UP001378242">
    <property type="component" value="Unassembled WGS sequence"/>
</dbReference>
<keyword evidence="5" id="KW-0256">Endoplasmic reticulum</keyword>
<dbReference type="InterPro" id="IPR039042">
    <property type="entry name" value="Alg13-like"/>
</dbReference>
<dbReference type="SUPFAM" id="SSF53756">
    <property type="entry name" value="UDP-Glycosyltransferase/glycogen phosphorylase"/>
    <property type="match status" value="1"/>
</dbReference>
<keyword evidence="4" id="KW-0808">Transferase</keyword>
<dbReference type="InterPro" id="IPR007235">
    <property type="entry name" value="Glyco_trans_28_C"/>
</dbReference>
<gene>
    <name evidence="7" type="primary">pssE</name>
    <name evidence="7" type="ORF">V6243_03465</name>
</gene>
<dbReference type="PANTHER" id="PTHR12867">
    <property type="entry name" value="GLYCOSYL TRANSFERASE-RELATED"/>
    <property type="match status" value="1"/>
</dbReference>
<accession>A0ABU9GBM8</accession>